<dbReference type="WBParaSite" id="Pan_g23230.t1">
    <property type="protein sequence ID" value="Pan_g23230.t1"/>
    <property type="gene ID" value="Pan_g23230"/>
</dbReference>
<evidence type="ECO:0000313" key="3">
    <source>
        <dbReference type="WBParaSite" id="Pan_g23230.t1"/>
    </source>
</evidence>
<evidence type="ECO:0000256" key="1">
    <source>
        <dbReference type="SAM" id="MobiDB-lite"/>
    </source>
</evidence>
<keyword evidence="2" id="KW-1185">Reference proteome</keyword>
<proteinExistence type="predicted"/>
<dbReference type="Proteomes" id="UP000492821">
    <property type="component" value="Unassembled WGS sequence"/>
</dbReference>
<evidence type="ECO:0000313" key="2">
    <source>
        <dbReference type="Proteomes" id="UP000492821"/>
    </source>
</evidence>
<dbReference type="AlphaFoldDB" id="A0A7E4VNF1"/>
<name>A0A7E4VNF1_PANRE</name>
<reference evidence="2" key="1">
    <citation type="journal article" date="2013" name="Genetics">
        <title>The draft genome and transcriptome of Panagrellus redivivus are shaped by the harsh demands of a free-living lifestyle.</title>
        <authorList>
            <person name="Srinivasan J."/>
            <person name="Dillman A.R."/>
            <person name="Macchietto M.G."/>
            <person name="Heikkinen L."/>
            <person name="Lakso M."/>
            <person name="Fracchia K.M."/>
            <person name="Antoshechkin I."/>
            <person name="Mortazavi A."/>
            <person name="Wong G."/>
            <person name="Sternberg P.W."/>
        </authorList>
    </citation>
    <scope>NUCLEOTIDE SEQUENCE [LARGE SCALE GENOMIC DNA]</scope>
    <source>
        <strain evidence="2">MT8872</strain>
    </source>
</reference>
<organism evidence="2 3">
    <name type="scientific">Panagrellus redivivus</name>
    <name type="common">Microworm</name>
    <dbReference type="NCBI Taxonomy" id="6233"/>
    <lineage>
        <taxon>Eukaryota</taxon>
        <taxon>Metazoa</taxon>
        <taxon>Ecdysozoa</taxon>
        <taxon>Nematoda</taxon>
        <taxon>Chromadorea</taxon>
        <taxon>Rhabditida</taxon>
        <taxon>Tylenchina</taxon>
        <taxon>Panagrolaimomorpha</taxon>
        <taxon>Panagrolaimoidea</taxon>
        <taxon>Panagrolaimidae</taxon>
        <taxon>Panagrellus</taxon>
    </lineage>
</organism>
<protein>
    <submittedName>
        <fullName evidence="3">G_PROTEIN_RECEP_F1_2 domain-containing protein</fullName>
    </submittedName>
</protein>
<feature type="region of interest" description="Disordered" evidence="1">
    <location>
        <begin position="281"/>
        <end position="309"/>
    </location>
</feature>
<accession>A0A7E4VNF1</accession>
<reference evidence="3" key="2">
    <citation type="submission" date="2020-10" db="UniProtKB">
        <authorList>
            <consortium name="WormBaseParasite"/>
        </authorList>
    </citation>
    <scope>IDENTIFICATION</scope>
</reference>
<sequence>MSAISHGGQTETTSTIKQETTLYSANTRPHRQIFLVSVYVVRKLNFPTETEGQPAGANNYSNDRISDTIEIFKTAKWIQHCPSVLAHWLRCLTPRFKSQKSRFVALLNTIPLCIKTARVEPRFSSEWKRTTRSNRRDDPVEFGLVLPFPHHNKFQYPGPIPMDLDVIIPFFVVVIMLNCIPLYAHKIHRLILLFEQRNEHKHYRGKSKLHISYSSTTTTLTMTAFCAVTVAASTAIADVTDMVALTCRRVFRFGRIHKMLAPDPDRSLRLRIRSRCLPFGGSAPGSGSGSYDTEPPAPEPGHGSGAAPKKFKKIFERVNCPKNSR</sequence>